<evidence type="ECO:0000256" key="11">
    <source>
        <dbReference type="SAM" id="Coils"/>
    </source>
</evidence>
<evidence type="ECO:0000313" key="13">
    <source>
        <dbReference type="Proteomes" id="UP000002258"/>
    </source>
</evidence>
<dbReference type="PANTHER" id="PTHR22142:SF2">
    <property type="entry name" value="KINETOCHORE PROTEIN SPC24"/>
    <property type="match status" value="1"/>
</dbReference>
<evidence type="ECO:0000256" key="9">
    <source>
        <dbReference type="ARBA" id="ARBA00023328"/>
    </source>
</evidence>
<organism evidence="12 13">
    <name type="scientific">Scheffersomyces stipitis (strain ATCC 58785 / CBS 6054 / NBRC 10063 / NRRL Y-11545)</name>
    <name type="common">Yeast</name>
    <name type="synonym">Pichia stipitis</name>
    <dbReference type="NCBI Taxonomy" id="322104"/>
    <lineage>
        <taxon>Eukaryota</taxon>
        <taxon>Fungi</taxon>
        <taxon>Dikarya</taxon>
        <taxon>Ascomycota</taxon>
        <taxon>Saccharomycotina</taxon>
        <taxon>Pichiomycetes</taxon>
        <taxon>Debaryomycetaceae</taxon>
        <taxon>Scheffersomyces</taxon>
    </lineage>
</organism>
<dbReference type="AlphaFoldDB" id="A3LRM9"/>
<dbReference type="HOGENOM" id="CLU_091441_0_0_1"/>
<dbReference type="InterPro" id="IPR013252">
    <property type="entry name" value="Ndc80_Spc24"/>
</dbReference>
<dbReference type="RefSeq" id="XP_001383793.1">
    <property type="nucleotide sequence ID" value="XM_001383756.1"/>
</dbReference>
<dbReference type="SUPFAM" id="SSF143026">
    <property type="entry name" value="Kinetochore globular domain"/>
    <property type="match status" value="1"/>
</dbReference>
<name>A3LRM9_PICST</name>
<dbReference type="FunCoup" id="A3LRM9">
    <property type="interactions" value="124"/>
</dbReference>
<reference evidence="12 13" key="1">
    <citation type="journal article" date="2007" name="Nat. Biotechnol.">
        <title>Genome sequence of the lignocellulose-bioconverting and xylose-fermenting yeast Pichia stipitis.</title>
        <authorList>
            <person name="Jeffries T.W."/>
            <person name="Grigoriev I.V."/>
            <person name="Grimwood J."/>
            <person name="Laplaza J.M."/>
            <person name="Aerts A."/>
            <person name="Salamov A."/>
            <person name="Schmutz J."/>
            <person name="Lindquist E."/>
            <person name="Dehal P."/>
            <person name="Shapiro H."/>
            <person name="Jin Y.S."/>
            <person name="Passoth V."/>
            <person name="Richardson P.M."/>
        </authorList>
    </citation>
    <scope>NUCLEOTIDE SEQUENCE [LARGE SCALE GENOMIC DNA]</scope>
    <source>
        <strain evidence="13">ATCC 58785 / CBS 6054 / NBRC 10063 / NRRL Y-11545</strain>
    </source>
</reference>
<dbReference type="PANTHER" id="PTHR22142">
    <property type="match status" value="1"/>
</dbReference>
<dbReference type="CDD" id="cd11565">
    <property type="entry name" value="RWD_Spc24"/>
    <property type="match status" value="1"/>
</dbReference>
<dbReference type="GO" id="GO:0031262">
    <property type="term" value="C:Ndc80 complex"/>
    <property type="evidence" value="ECO:0007669"/>
    <property type="project" value="TreeGrafter"/>
</dbReference>
<keyword evidence="13" id="KW-1185">Reference proteome</keyword>
<comment type="subcellular location">
    <subcellularLocation>
        <location evidence="10">Nucleus</location>
    </subcellularLocation>
    <subcellularLocation>
        <location evidence="10">Chromosome</location>
        <location evidence="10">Centromere</location>
        <location evidence="10">Kinetochore</location>
    </subcellularLocation>
</comment>
<sequence length="238" mass="27569">MIEGPPESILQQTIDSIEIDPELLTLERIDDTIRLIKNARDEKIDQLEKSKKGLEVTINQLNNEISLLNKISDYNYEVIRNITEIAGYSNTQINRDENIFKVLNKKSVELDNYKVVIAKNLNDLESSINFLRLNKTNLQKNVDELKTKINNLFNNPFDDSEANDDDLVNQDANILKINLYRNLGVNIDNFDDENGENDTVTTNDHILIHNKDSNVSSVFKVEPKYSDYFISNYLWDRL</sequence>
<evidence type="ECO:0000313" key="12">
    <source>
        <dbReference type="EMBL" id="ABN65764.1"/>
    </source>
</evidence>
<protein>
    <recommendedName>
        <fullName evidence="10">Kinetochore protein Spc24</fullName>
    </recommendedName>
</protein>
<comment type="subunit">
    <text evidence="10">Component of the NDC80 complex.</text>
</comment>
<evidence type="ECO:0000256" key="10">
    <source>
        <dbReference type="RuleBase" id="RU368011"/>
    </source>
</evidence>
<evidence type="ECO:0000256" key="8">
    <source>
        <dbReference type="ARBA" id="ARBA00023306"/>
    </source>
</evidence>
<evidence type="ECO:0000256" key="5">
    <source>
        <dbReference type="ARBA" id="ARBA00022838"/>
    </source>
</evidence>
<dbReference type="OrthoDB" id="3344830at2759"/>
<keyword evidence="9 10" id="KW-0137">Centromere</keyword>
<dbReference type="Proteomes" id="UP000002258">
    <property type="component" value="Chromosome 3"/>
</dbReference>
<keyword evidence="6 11" id="KW-0175">Coiled coil</keyword>
<dbReference type="STRING" id="322104.A3LRM9"/>
<accession>A3LRM9</accession>
<dbReference type="GO" id="GO:0008017">
    <property type="term" value="F:microtubule binding"/>
    <property type="evidence" value="ECO:0007669"/>
    <property type="project" value="TreeGrafter"/>
</dbReference>
<dbReference type="GO" id="GO:0007059">
    <property type="term" value="P:chromosome segregation"/>
    <property type="evidence" value="ECO:0007669"/>
    <property type="project" value="TreeGrafter"/>
</dbReference>
<keyword evidence="5 10" id="KW-0995">Kinetochore</keyword>
<dbReference type="Pfam" id="PF08286">
    <property type="entry name" value="Spc24"/>
    <property type="match status" value="1"/>
</dbReference>
<dbReference type="EMBL" id="CP000497">
    <property type="protein sequence ID" value="ABN65764.1"/>
    <property type="molecule type" value="Genomic_DNA"/>
</dbReference>
<evidence type="ECO:0000256" key="1">
    <source>
        <dbReference type="ARBA" id="ARBA00007804"/>
    </source>
</evidence>
<dbReference type="KEGG" id="pic:PICST_30747"/>
<evidence type="ECO:0000256" key="4">
    <source>
        <dbReference type="ARBA" id="ARBA00022776"/>
    </source>
</evidence>
<dbReference type="eggNOG" id="ENOG502S52R">
    <property type="taxonomic scope" value="Eukaryota"/>
</dbReference>
<dbReference type="GO" id="GO:0005634">
    <property type="term" value="C:nucleus"/>
    <property type="evidence" value="ECO:0007669"/>
    <property type="project" value="UniProtKB-SubCell"/>
</dbReference>
<proteinExistence type="inferred from homology"/>
<keyword evidence="3 10" id="KW-0132">Cell division</keyword>
<gene>
    <name evidence="12" type="ORF">PICST_30747</name>
</gene>
<feature type="coiled-coil region" evidence="11">
    <location>
        <begin position="44"/>
        <end position="71"/>
    </location>
</feature>
<dbReference type="InterPro" id="IPR038066">
    <property type="entry name" value="Spc24_Fungi_globular_sf"/>
</dbReference>
<evidence type="ECO:0000256" key="2">
    <source>
        <dbReference type="ARBA" id="ARBA00022454"/>
    </source>
</evidence>
<dbReference type="InParanoid" id="A3LRM9"/>
<evidence type="ECO:0000256" key="6">
    <source>
        <dbReference type="ARBA" id="ARBA00023054"/>
    </source>
</evidence>
<keyword evidence="4 10" id="KW-0498">Mitosis</keyword>
<keyword evidence="2 10" id="KW-0158">Chromosome</keyword>
<comment type="function">
    <text evidence="10">Acts as a component of the essential kinetochore-associated NDC80 complex, which is required for chromosome segregation and spindle checkpoint activity.</text>
</comment>
<dbReference type="Gene3D" id="3.30.160.430">
    <property type="match status" value="1"/>
</dbReference>
<evidence type="ECO:0000256" key="3">
    <source>
        <dbReference type="ARBA" id="ARBA00022618"/>
    </source>
</evidence>
<dbReference type="OMA" id="ENMPPNA"/>
<dbReference type="GO" id="GO:0051301">
    <property type="term" value="P:cell division"/>
    <property type="evidence" value="ECO:0007669"/>
    <property type="project" value="UniProtKB-UniRule"/>
</dbReference>
<keyword evidence="8 10" id="KW-0131">Cell cycle</keyword>
<evidence type="ECO:0000256" key="7">
    <source>
        <dbReference type="ARBA" id="ARBA00023242"/>
    </source>
</evidence>
<feature type="coiled-coil region" evidence="11">
    <location>
        <begin position="121"/>
        <end position="155"/>
    </location>
</feature>
<dbReference type="GeneID" id="4838044"/>
<keyword evidence="7 10" id="KW-0539">Nucleus</keyword>
<comment type="similarity">
    <text evidence="1 10">Belongs to the SPC24 family.</text>
</comment>